<dbReference type="InterPro" id="IPR017972">
    <property type="entry name" value="Cyt_P450_CS"/>
</dbReference>
<evidence type="ECO:0000256" key="3">
    <source>
        <dbReference type="ARBA" id="ARBA00010617"/>
    </source>
</evidence>
<dbReference type="GO" id="GO:0004497">
    <property type="term" value="F:monooxygenase activity"/>
    <property type="evidence" value="ECO:0007669"/>
    <property type="project" value="UniProtKB-KW"/>
</dbReference>
<feature type="binding site" description="axial binding residue" evidence="13">
    <location>
        <position position="481"/>
    </location>
    <ligand>
        <name>heme</name>
        <dbReference type="ChEBI" id="CHEBI:30413"/>
    </ligand>
    <ligandPart>
        <name>Fe</name>
        <dbReference type="ChEBI" id="CHEBI:18248"/>
    </ligandPart>
</feature>
<feature type="transmembrane region" description="Helical" evidence="15">
    <location>
        <begin position="60"/>
        <end position="81"/>
    </location>
</feature>
<feature type="transmembrane region" description="Helical" evidence="15">
    <location>
        <begin position="30"/>
        <end position="48"/>
    </location>
</feature>
<evidence type="ECO:0000256" key="10">
    <source>
        <dbReference type="ARBA" id="ARBA00023026"/>
    </source>
</evidence>
<evidence type="ECO:0000256" key="14">
    <source>
        <dbReference type="RuleBase" id="RU000461"/>
    </source>
</evidence>
<dbReference type="EMBL" id="PQXI01000007">
    <property type="protein sequence ID" value="TGO30252.1"/>
    <property type="molecule type" value="Genomic_DNA"/>
</dbReference>
<dbReference type="PRINTS" id="PR00385">
    <property type="entry name" value="P450"/>
</dbReference>
<keyword evidence="11 14" id="KW-0503">Monooxygenase</keyword>
<dbReference type="GO" id="GO:0005506">
    <property type="term" value="F:iron ion binding"/>
    <property type="evidence" value="ECO:0007669"/>
    <property type="project" value="InterPro"/>
</dbReference>
<sequence length="544" mass="62275">MKMVETFTTMMAAIACQVLLSPIPEPSTIKVISIYFSSNCILFLYLTFTNTGIFQVIIRLFTLNTTFLLTAIFLTAFRRLYFSPLSHIPGPARFALTKLFIANEYRLGRTSYTIEALHKQYKSDVVRIGPNEVSIINADAVTRVFSGKYPRGTFYEIGAINGEVNLNTTRDYGKHTPWRRIWEKGFVSSAIREYSTRVEIHVDKMIQILLKADGKEVNVSKAMDDLTFDIMADLSFSKHAGLQDGRGDNSYMTYVHKYMSFGVIIASLRNLAQLLIYIPETSDIRTFREKGERMLMERQEHGSTYRDIFSYLLSADPDGGEKFTQKELNSNANLIIIAGSDTTSSTLTQALRALAKEPRILSKLQREIDELCSVTGKYKEITIDSIRNLEYLNAVVDEVLRLYNPIPSGPHATTYTQGIEVEDIHIPGNVQVEMSHLVLMTDERYFPQGKSFIPERWTRERPELVRDRRAYTPFGYGVHSCVGKTLALHELRLVIARIVRTFDIQFGHSHDDVLFEREWKDYMAVEIGNLWVRFLPRRLEDIAA</sequence>
<evidence type="ECO:0000256" key="2">
    <source>
        <dbReference type="ARBA" id="ARBA00004370"/>
    </source>
</evidence>
<dbReference type="PROSITE" id="PS51257">
    <property type="entry name" value="PROKAR_LIPOPROTEIN"/>
    <property type="match status" value="1"/>
</dbReference>
<dbReference type="InterPro" id="IPR001128">
    <property type="entry name" value="Cyt_P450"/>
</dbReference>
<dbReference type="InterPro" id="IPR002401">
    <property type="entry name" value="Cyt_P450_E_grp-I"/>
</dbReference>
<keyword evidence="5 15" id="KW-0812">Transmembrane</keyword>
<evidence type="ECO:0000256" key="9">
    <source>
        <dbReference type="ARBA" id="ARBA00023004"/>
    </source>
</evidence>
<evidence type="ECO:0000256" key="5">
    <source>
        <dbReference type="ARBA" id="ARBA00022692"/>
    </source>
</evidence>
<accession>A0A4Z1G4B1</accession>
<evidence type="ECO:0000256" key="7">
    <source>
        <dbReference type="ARBA" id="ARBA00022989"/>
    </source>
</evidence>
<name>A0A4Z1G4B1_9HELO</name>
<evidence type="ECO:0000256" key="4">
    <source>
        <dbReference type="ARBA" id="ARBA00022617"/>
    </source>
</evidence>
<comment type="similarity">
    <text evidence="3 14">Belongs to the cytochrome P450 family.</text>
</comment>
<dbReference type="FunFam" id="1.10.630.10:FF:000336">
    <property type="entry name" value="Uncharacterized protein"/>
    <property type="match status" value="1"/>
</dbReference>
<dbReference type="GO" id="GO:0020037">
    <property type="term" value="F:heme binding"/>
    <property type="evidence" value="ECO:0007669"/>
    <property type="project" value="InterPro"/>
</dbReference>
<comment type="subcellular location">
    <subcellularLocation>
        <location evidence="2">Membrane</location>
    </subcellularLocation>
</comment>
<organism evidence="16 17">
    <name type="scientific">Botrytis paeoniae</name>
    <dbReference type="NCBI Taxonomy" id="278948"/>
    <lineage>
        <taxon>Eukaryota</taxon>
        <taxon>Fungi</taxon>
        <taxon>Dikarya</taxon>
        <taxon>Ascomycota</taxon>
        <taxon>Pezizomycotina</taxon>
        <taxon>Leotiomycetes</taxon>
        <taxon>Helotiales</taxon>
        <taxon>Sclerotiniaceae</taxon>
        <taxon>Botrytis</taxon>
    </lineage>
</organism>
<evidence type="ECO:0000256" key="1">
    <source>
        <dbReference type="ARBA" id="ARBA00001971"/>
    </source>
</evidence>
<dbReference type="SUPFAM" id="SSF48264">
    <property type="entry name" value="Cytochrome P450"/>
    <property type="match status" value="1"/>
</dbReference>
<evidence type="ECO:0000256" key="15">
    <source>
        <dbReference type="SAM" id="Phobius"/>
    </source>
</evidence>
<proteinExistence type="inferred from homology"/>
<reference evidence="16 17" key="1">
    <citation type="submission" date="2017-12" db="EMBL/GenBank/DDBJ databases">
        <title>Comparative genomics of Botrytis spp.</title>
        <authorList>
            <person name="Valero-Jimenez C.A."/>
            <person name="Tapia P."/>
            <person name="Veloso J."/>
            <person name="Silva-Moreno E."/>
            <person name="Staats M."/>
            <person name="Valdes J.H."/>
            <person name="Van Kan J.A.L."/>
        </authorList>
    </citation>
    <scope>NUCLEOTIDE SEQUENCE [LARGE SCALE GENOMIC DNA]</scope>
    <source>
        <strain evidence="16 17">Bp0003</strain>
    </source>
</reference>
<evidence type="ECO:0000256" key="8">
    <source>
        <dbReference type="ARBA" id="ARBA00023002"/>
    </source>
</evidence>
<keyword evidence="8 14" id="KW-0560">Oxidoreductase</keyword>
<gene>
    <name evidence="16" type="ORF">BPAE_0007g01340</name>
</gene>
<dbReference type="Gene3D" id="1.10.630.10">
    <property type="entry name" value="Cytochrome P450"/>
    <property type="match status" value="1"/>
</dbReference>
<dbReference type="Pfam" id="PF00067">
    <property type="entry name" value="p450"/>
    <property type="match status" value="1"/>
</dbReference>
<comment type="caution">
    <text evidence="16">The sequence shown here is derived from an EMBL/GenBank/DDBJ whole genome shotgun (WGS) entry which is preliminary data.</text>
</comment>
<protein>
    <submittedName>
        <fullName evidence="16">Uncharacterized protein</fullName>
    </submittedName>
</protein>
<dbReference type="PANTHER" id="PTHR24305">
    <property type="entry name" value="CYTOCHROME P450"/>
    <property type="match status" value="1"/>
</dbReference>
<evidence type="ECO:0000313" key="17">
    <source>
        <dbReference type="Proteomes" id="UP000297910"/>
    </source>
</evidence>
<dbReference type="PANTHER" id="PTHR24305:SF112">
    <property type="entry name" value="L-ORNITHINE-N5-MONOOXYGENASE (EUROFUNG)"/>
    <property type="match status" value="1"/>
</dbReference>
<dbReference type="PROSITE" id="PS00086">
    <property type="entry name" value="CYTOCHROME_P450"/>
    <property type="match status" value="1"/>
</dbReference>
<evidence type="ECO:0000256" key="13">
    <source>
        <dbReference type="PIRSR" id="PIRSR602401-1"/>
    </source>
</evidence>
<dbReference type="AlphaFoldDB" id="A0A4Z1G4B1"/>
<dbReference type="Proteomes" id="UP000297910">
    <property type="component" value="Unassembled WGS sequence"/>
</dbReference>
<keyword evidence="9 13" id="KW-0408">Iron</keyword>
<keyword evidence="12 15" id="KW-0472">Membrane</keyword>
<dbReference type="PRINTS" id="PR00463">
    <property type="entry name" value="EP450I"/>
</dbReference>
<dbReference type="InterPro" id="IPR036396">
    <property type="entry name" value="Cyt_P450_sf"/>
</dbReference>
<comment type="cofactor">
    <cofactor evidence="1 13">
        <name>heme</name>
        <dbReference type="ChEBI" id="CHEBI:30413"/>
    </cofactor>
</comment>
<evidence type="ECO:0000256" key="12">
    <source>
        <dbReference type="ARBA" id="ARBA00023136"/>
    </source>
</evidence>
<evidence type="ECO:0000256" key="11">
    <source>
        <dbReference type="ARBA" id="ARBA00023033"/>
    </source>
</evidence>
<evidence type="ECO:0000256" key="6">
    <source>
        <dbReference type="ARBA" id="ARBA00022723"/>
    </source>
</evidence>
<dbReference type="GO" id="GO:0016020">
    <property type="term" value="C:membrane"/>
    <property type="evidence" value="ECO:0007669"/>
    <property type="project" value="UniProtKB-SubCell"/>
</dbReference>
<keyword evidence="7 15" id="KW-1133">Transmembrane helix</keyword>
<dbReference type="GO" id="GO:0016705">
    <property type="term" value="F:oxidoreductase activity, acting on paired donors, with incorporation or reduction of molecular oxygen"/>
    <property type="evidence" value="ECO:0007669"/>
    <property type="project" value="InterPro"/>
</dbReference>
<keyword evidence="10" id="KW-0843">Virulence</keyword>
<dbReference type="InterPro" id="IPR050121">
    <property type="entry name" value="Cytochrome_P450_monoxygenase"/>
</dbReference>
<keyword evidence="6 13" id="KW-0479">Metal-binding</keyword>
<evidence type="ECO:0000313" key="16">
    <source>
        <dbReference type="EMBL" id="TGO30252.1"/>
    </source>
</evidence>
<keyword evidence="17" id="KW-1185">Reference proteome</keyword>
<keyword evidence="4 13" id="KW-0349">Heme</keyword>